<dbReference type="EMBL" id="NNRM01000001">
    <property type="protein sequence ID" value="OYR30947.1"/>
    <property type="molecule type" value="Genomic_DNA"/>
</dbReference>
<comment type="caution">
    <text evidence="1">The sequence shown here is derived from an EMBL/GenBank/DDBJ whole genome shotgun (WGS) entry which is preliminary data.</text>
</comment>
<gene>
    <name evidence="1" type="ORF">CEV34_0045</name>
</gene>
<sequence>MYCEKAPGSGGFRMALPIKRMFSQNLVFFSRQYLHSPHG</sequence>
<protein>
    <submittedName>
        <fullName evidence="1">Uncharacterized protein</fullName>
    </submittedName>
</protein>
<keyword evidence="2" id="KW-1185">Reference proteome</keyword>
<reference evidence="1 2" key="1">
    <citation type="submission" date="2017-07" db="EMBL/GenBank/DDBJ databases">
        <title>Phylogenetic study on the rhizospheric bacterium Ochrobactrum sp. A44.</title>
        <authorList>
            <person name="Krzyzanowska D.M."/>
            <person name="Ossowicki A."/>
            <person name="Rajewska M."/>
            <person name="Maciag T."/>
            <person name="Kaczynski Z."/>
            <person name="Czerwicka M."/>
            <person name="Jafra S."/>
        </authorList>
    </citation>
    <scope>NUCLEOTIDE SEQUENCE [LARGE SCALE GENOMIC DNA]</scope>
    <source>
        <strain evidence="1 2">CCUG 30717</strain>
    </source>
</reference>
<name>A0A256GUV4_9HYPH</name>
<dbReference type="Proteomes" id="UP000216188">
    <property type="component" value="Unassembled WGS sequence"/>
</dbReference>
<evidence type="ECO:0000313" key="1">
    <source>
        <dbReference type="EMBL" id="OYR30947.1"/>
    </source>
</evidence>
<proteinExistence type="predicted"/>
<evidence type="ECO:0000313" key="2">
    <source>
        <dbReference type="Proteomes" id="UP000216188"/>
    </source>
</evidence>
<organism evidence="1 2">
    <name type="scientific">Brucella pseudogrignonensis</name>
    <dbReference type="NCBI Taxonomy" id="419475"/>
    <lineage>
        <taxon>Bacteria</taxon>
        <taxon>Pseudomonadati</taxon>
        <taxon>Pseudomonadota</taxon>
        <taxon>Alphaproteobacteria</taxon>
        <taxon>Hyphomicrobiales</taxon>
        <taxon>Brucellaceae</taxon>
        <taxon>Brucella/Ochrobactrum group</taxon>
        <taxon>Brucella</taxon>
    </lineage>
</organism>
<accession>A0A256GUV4</accession>
<dbReference type="AlphaFoldDB" id="A0A256GUV4"/>